<evidence type="ECO:0000313" key="2">
    <source>
        <dbReference type="Proteomes" id="UP000287176"/>
    </source>
</evidence>
<reference evidence="1 2" key="1">
    <citation type="submission" date="2018-06" db="EMBL/GenBank/DDBJ databases">
        <title>Combined omics and stable isotope probing to characterize newly discovered Mariana Back-Arc vent microbial communities.</title>
        <authorList>
            <person name="Trembath-Reichert E."/>
            <person name="Huber J.A."/>
        </authorList>
    </citation>
    <scope>NUCLEOTIDE SEQUENCE [LARGE SCALE GENOMIC DNA]</scope>
    <source>
        <strain evidence="1">MAG 24</strain>
    </source>
</reference>
<accession>A0A432GRF7</accession>
<dbReference type="GO" id="GO:0003824">
    <property type="term" value="F:catalytic activity"/>
    <property type="evidence" value="ECO:0007669"/>
    <property type="project" value="InterPro"/>
</dbReference>
<dbReference type="SUPFAM" id="SSF55931">
    <property type="entry name" value="Glutamine synthetase/guanido kinase"/>
    <property type="match status" value="1"/>
</dbReference>
<dbReference type="EMBL" id="QNZI01000063">
    <property type="protein sequence ID" value="RTZ86104.1"/>
    <property type="molecule type" value="Genomic_DNA"/>
</dbReference>
<name>A0A432GRF7_9DELT</name>
<dbReference type="AlphaFoldDB" id="A0A432GRF7"/>
<organism evidence="1 2">
    <name type="scientific">SAR324 cluster bacterium</name>
    <dbReference type="NCBI Taxonomy" id="2024889"/>
    <lineage>
        <taxon>Bacteria</taxon>
        <taxon>Deltaproteobacteria</taxon>
        <taxon>SAR324 cluster</taxon>
    </lineage>
</organism>
<gene>
    <name evidence="1" type="ORF">DSY94_02395</name>
</gene>
<evidence type="ECO:0000313" key="1">
    <source>
        <dbReference type="EMBL" id="RTZ86104.1"/>
    </source>
</evidence>
<comment type="caution">
    <text evidence="1">The sequence shown here is derived from an EMBL/GenBank/DDBJ whole genome shotgun (WGS) entry which is preliminary data.</text>
</comment>
<dbReference type="Proteomes" id="UP000287176">
    <property type="component" value="Unassembled WGS sequence"/>
</dbReference>
<dbReference type="InterPro" id="IPR014746">
    <property type="entry name" value="Gln_synth/guanido_kin_cat_dom"/>
</dbReference>
<proteinExistence type="predicted"/>
<sequence>NDHEFLLKGEVFTKDVIEYWLDWKMEEVRAIDSRPHPHEFELYYHY</sequence>
<feature type="non-terminal residue" evidence="1">
    <location>
        <position position="1"/>
    </location>
</feature>
<protein>
    <submittedName>
        <fullName evidence="1">Glutamine synthetase</fullName>
    </submittedName>
</protein>